<dbReference type="InterPro" id="IPR017871">
    <property type="entry name" value="ABC_transporter-like_CS"/>
</dbReference>
<feature type="domain" description="ABC transporter" evidence="7">
    <location>
        <begin position="258"/>
        <end position="514"/>
    </location>
</feature>
<comment type="caution">
    <text evidence="8">The sequence shown here is derived from an EMBL/GenBank/DDBJ whole genome shotgun (WGS) entry which is preliminary data.</text>
</comment>
<keyword evidence="9" id="KW-1185">Reference proteome</keyword>
<gene>
    <name evidence="8" type="ORF">CVM52_00120</name>
</gene>
<dbReference type="GO" id="GO:0016887">
    <property type="term" value="F:ATP hydrolysis activity"/>
    <property type="evidence" value="ECO:0007669"/>
    <property type="project" value="InterPro"/>
</dbReference>
<evidence type="ECO:0000313" key="9">
    <source>
        <dbReference type="Proteomes" id="UP000231553"/>
    </source>
</evidence>
<evidence type="ECO:0000256" key="5">
    <source>
        <dbReference type="ARBA" id="ARBA00022840"/>
    </source>
</evidence>
<dbReference type="InterPro" id="IPR027417">
    <property type="entry name" value="P-loop_NTPase"/>
</dbReference>
<evidence type="ECO:0000256" key="1">
    <source>
        <dbReference type="ARBA" id="ARBA00022448"/>
    </source>
</evidence>
<dbReference type="PANTHER" id="PTHR43790:SF9">
    <property type="entry name" value="GALACTOFURANOSE TRANSPORTER ATP-BINDING PROTEIN YTFR"/>
    <property type="match status" value="1"/>
</dbReference>
<dbReference type="PROSITE" id="PS50893">
    <property type="entry name" value="ABC_TRANSPORTER_2"/>
    <property type="match status" value="2"/>
</dbReference>
<keyword evidence="2" id="KW-0762">Sugar transport</keyword>
<dbReference type="OrthoDB" id="9805029at2"/>
<dbReference type="EMBL" id="PGTB01000001">
    <property type="protein sequence ID" value="PJE38570.1"/>
    <property type="molecule type" value="Genomic_DNA"/>
</dbReference>
<feature type="domain" description="ABC transporter" evidence="7">
    <location>
        <begin position="24"/>
        <end position="259"/>
    </location>
</feature>
<dbReference type="PROSITE" id="PS00211">
    <property type="entry name" value="ABC_TRANSPORTER_1"/>
    <property type="match status" value="1"/>
</dbReference>
<dbReference type="PANTHER" id="PTHR43790">
    <property type="entry name" value="CARBOHYDRATE TRANSPORT ATP-BINDING PROTEIN MG119-RELATED"/>
    <property type="match status" value="1"/>
</dbReference>
<evidence type="ECO:0000256" key="3">
    <source>
        <dbReference type="ARBA" id="ARBA00022737"/>
    </source>
</evidence>
<dbReference type="InterPro" id="IPR050107">
    <property type="entry name" value="ABC_carbohydrate_import_ATPase"/>
</dbReference>
<accession>A0A2M8J710</accession>
<dbReference type="CDD" id="cd03216">
    <property type="entry name" value="ABC_Carb_Monos_I"/>
    <property type="match status" value="1"/>
</dbReference>
<keyword evidence="5 8" id="KW-0067">ATP-binding</keyword>
<proteinExistence type="predicted"/>
<dbReference type="AlphaFoldDB" id="A0A2M8J710"/>
<evidence type="ECO:0000256" key="2">
    <source>
        <dbReference type="ARBA" id="ARBA00022597"/>
    </source>
</evidence>
<name>A0A2M8J710_9RHOB</name>
<sequence length="516" mass="55455">MDTPTASLEAAQKRAPSQPAPPVLSVQGLARRFGAIQALSDVSLDLRSGELRAILGENGAGKSTLVKILTGIHMADAGEIQIDGAPVRPANPREAQDLGINLVSQELSVCRGLSVFDNILLGLSDLPMFHRRPELRRHARAALDSIGAGHIPLDKSAEDLSTGERQLIEIARMMSRDTRVLILDEPTATLSDGEIASIMSALRKLRANGCAILYITHRLGEVFDVCDTATIMRNGAVVSDGPVAELDKSQLIELMLGRSLGDMYPAHEPKGGKPMLQVTGLQIPNRTEAVSFSVPRGQIVCLTGQLGSGAEDVVRSLCGLVSDASGTISVDDQVLPLGRPEKALAAGIRFVSGDRAEEGIFIQEPVWSNLVATRLRRRSQVGWLNLYRLRKEARGLAAHVGVDLSRMATRACDLSGGNQQKLAFGRWVDDHGGKVIAMIEPTRGIDVGARAEIYALMRRFCEQGYGLVIASTDFTEVLGLGDVVVTMFRGRVINSYNADAIDMPRLIADVTHPEAA</sequence>
<keyword evidence="4" id="KW-0547">Nucleotide-binding</keyword>
<dbReference type="RefSeq" id="WP_100160699.1">
    <property type="nucleotide sequence ID" value="NZ_PGTB01000001.1"/>
</dbReference>
<dbReference type="SUPFAM" id="SSF52540">
    <property type="entry name" value="P-loop containing nucleoside triphosphate hydrolases"/>
    <property type="match status" value="2"/>
</dbReference>
<feature type="region of interest" description="Disordered" evidence="6">
    <location>
        <begin position="1"/>
        <end position="22"/>
    </location>
</feature>
<organism evidence="8 9">
    <name type="scientific">Pseudooceanicola lipolyticus</name>
    <dbReference type="NCBI Taxonomy" id="2029104"/>
    <lineage>
        <taxon>Bacteria</taxon>
        <taxon>Pseudomonadati</taxon>
        <taxon>Pseudomonadota</taxon>
        <taxon>Alphaproteobacteria</taxon>
        <taxon>Rhodobacterales</taxon>
        <taxon>Paracoccaceae</taxon>
        <taxon>Pseudooceanicola</taxon>
    </lineage>
</organism>
<keyword evidence="1" id="KW-0813">Transport</keyword>
<evidence type="ECO:0000256" key="4">
    <source>
        <dbReference type="ARBA" id="ARBA00022741"/>
    </source>
</evidence>
<protein>
    <submittedName>
        <fullName evidence="8">Sugar ABC transporter ATP-binding protein</fullName>
    </submittedName>
</protein>
<dbReference type="Pfam" id="PF00005">
    <property type="entry name" value="ABC_tran"/>
    <property type="match status" value="2"/>
</dbReference>
<evidence type="ECO:0000259" key="7">
    <source>
        <dbReference type="PROSITE" id="PS50893"/>
    </source>
</evidence>
<keyword evidence="3" id="KW-0677">Repeat</keyword>
<evidence type="ECO:0000256" key="6">
    <source>
        <dbReference type="SAM" id="MobiDB-lite"/>
    </source>
</evidence>
<dbReference type="Proteomes" id="UP000231553">
    <property type="component" value="Unassembled WGS sequence"/>
</dbReference>
<dbReference type="InterPro" id="IPR003439">
    <property type="entry name" value="ABC_transporter-like_ATP-bd"/>
</dbReference>
<dbReference type="Gene3D" id="3.40.50.300">
    <property type="entry name" value="P-loop containing nucleotide triphosphate hydrolases"/>
    <property type="match status" value="2"/>
</dbReference>
<dbReference type="CDD" id="cd03215">
    <property type="entry name" value="ABC_Carb_Monos_II"/>
    <property type="match status" value="1"/>
</dbReference>
<dbReference type="InterPro" id="IPR003593">
    <property type="entry name" value="AAA+_ATPase"/>
</dbReference>
<dbReference type="GO" id="GO:0005524">
    <property type="term" value="F:ATP binding"/>
    <property type="evidence" value="ECO:0007669"/>
    <property type="project" value="UniProtKB-KW"/>
</dbReference>
<dbReference type="SMART" id="SM00382">
    <property type="entry name" value="AAA"/>
    <property type="match status" value="1"/>
</dbReference>
<reference evidence="8 9" key="1">
    <citation type="journal article" date="2018" name="Int. J. Syst. Evol. Microbiol.">
        <title>Pseudooceanicola lipolyticus sp. nov., a marine alphaproteobacterium, reclassification of Oceanicola flagellatus as Pseudooceanicola flagellatus comb. nov. and emended description of the genus Pseudooceanicola.</title>
        <authorList>
            <person name="Huang M.-M."/>
            <person name="Guo L.-L."/>
            <person name="Wu Y.-H."/>
            <person name="Lai Q.-L."/>
            <person name="Shao Z.-Z."/>
            <person name="Wang C.-S."/>
            <person name="Wu M."/>
            <person name="Xu X.-W."/>
        </authorList>
    </citation>
    <scope>NUCLEOTIDE SEQUENCE [LARGE SCALE GENOMIC DNA]</scope>
    <source>
        <strain evidence="8 9">157</strain>
    </source>
</reference>
<evidence type="ECO:0000313" key="8">
    <source>
        <dbReference type="EMBL" id="PJE38570.1"/>
    </source>
</evidence>